<dbReference type="Proteomes" id="UP001321542">
    <property type="component" value="Chromosome"/>
</dbReference>
<feature type="region of interest" description="Disordered" evidence="1">
    <location>
        <begin position="44"/>
        <end position="63"/>
    </location>
</feature>
<dbReference type="EMBL" id="AP018448">
    <property type="protein sequence ID" value="BBC29195.1"/>
    <property type="molecule type" value="Genomic_DNA"/>
</dbReference>
<reference evidence="2 3" key="1">
    <citation type="journal article" date="2010" name="ChemBioChem">
        <title>Cloning and characterization of the biosynthetic gene cluster of 16-membered macrolide antibiotic FD-891: involvement of a dual functional cytochrome P450 monooxygenase catalyzing epoxidation and hydroxylation.</title>
        <authorList>
            <person name="Kudo F."/>
            <person name="Motegi A."/>
            <person name="Mizoue K."/>
            <person name="Eguchi T."/>
        </authorList>
    </citation>
    <scope>NUCLEOTIDE SEQUENCE [LARGE SCALE GENOMIC DNA]</scope>
    <source>
        <strain evidence="2 3">A-8890</strain>
    </source>
</reference>
<reference evidence="2 3" key="2">
    <citation type="journal article" date="2023" name="ChemBioChem">
        <title>Acyltransferase Domain Exchange between Two Independent Type I Polyketide Synthases in the Same Producer Strain of Macrolide Antibiotics.</title>
        <authorList>
            <person name="Kudo F."/>
            <person name="Kishikawa K."/>
            <person name="Tsuboi K."/>
            <person name="Kido T."/>
            <person name="Usui T."/>
            <person name="Hashimoto J."/>
            <person name="Shin-Ya K."/>
            <person name="Miyanaga A."/>
            <person name="Eguchi T."/>
        </authorList>
    </citation>
    <scope>NUCLEOTIDE SEQUENCE [LARGE SCALE GENOMIC DNA]</scope>
    <source>
        <strain evidence="2 3">A-8890</strain>
    </source>
</reference>
<proteinExistence type="predicted"/>
<organism evidence="2 3">
    <name type="scientific">Streptomyces graminofaciens</name>
    <dbReference type="NCBI Taxonomy" id="68212"/>
    <lineage>
        <taxon>Bacteria</taxon>
        <taxon>Bacillati</taxon>
        <taxon>Actinomycetota</taxon>
        <taxon>Actinomycetes</taxon>
        <taxon>Kitasatosporales</taxon>
        <taxon>Streptomycetaceae</taxon>
        <taxon>Streptomyces</taxon>
    </lineage>
</organism>
<keyword evidence="3" id="KW-1185">Reference proteome</keyword>
<evidence type="ECO:0000313" key="2">
    <source>
        <dbReference type="EMBL" id="BBC29195.1"/>
    </source>
</evidence>
<name>A0ABM7F0G4_9ACTN</name>
<gene>
    <name evidence="2" type="ORF">SGFS_004860</name>
</gene>
<dbReference type="RefSeq" id="WP_286247178.1">
    <property type="nucleotide sequence ID" value="NZ_AP018448.1"/>
</dbReference>
<accession>A0ABM7F0G4</accession>
<protein>
    <submittedName>
        <fullName evidence="2">Transposase</fullName>
    </submittedName>
</protein>
<evidence type="ECO:0000256" key="1">
    <source>
        <dbReference type="SAM" id="MobiDB-lite"/>
    </source>
</evidence>
<sequence>MTTKALALAIGNRSPRPGGTIIHSDREVRLGSWAFTQRARASGLLPSMGSSEDCVDNTKMESF</sequence>
<evidence type="ECO:0000313" key="3">
    <source>
        <dbReference type="Proteomes" id="UP001321542"/>
    </source>
</evidence>